<dbReference type="EMBL" id="CP053642">
    <property type="protein sequence ID" value="QKD79445.1"/>
    <property type="molecule type" value="Genomic_DNA"/>
</dbReference>
<keyword evidence="3" id="KW-1185">Reference proteome</keyword>
<proteinExistence type="predicted"/>
<keyword evidence="1" id="KW-0472">Membrane</keyword>
<dbReference type="RefSeq" id="WP_159524301.1">
    <property type="nucleotide sequence ID" value="NZ_CP053642.1"/>
</dbReference>
<evidence type="ECO:0000256" key="1">
    <source>
        <dbReference type="SAM" id="Phobius"/>
    </source>
</evidence>
<evidence type="ECO:0000313" key="3">
    <source>
        <dbReference type="Proteomes" id="UP000504752"/>
    </source>
</evidence>
<name>A0A6M8B986_9ACTO</name>
<gene>
    <name evidence="2" type="ORF">HPC72_03530</name>
</gene>
<keyword evidence="1" id="KW-0812">Transmembrane</keyword>
<dbReference type="AlphaFoldDB" id="A0A6M8B986"/>
<protein>
    <submittedName>
        <fullName evidence="2">Uncharacterized protein</fullName>
    </submittedName>
</protein>
<accession>A0A6M8B986</accession>
<feature type="transmembrane region" description="Helical" evidence="1">
    <location>
        <begin position="90"/>
        <end position="112"/>
    </location>
</feature>
<dbReference type="Proteomes" id="UP000504752">
    <property type="component" value="Chromosome"/>
</dbReference>
<dbReference type="KEGG" id="amam:HPC72_03530"/>
<sequence length="310" mass="33597">MHHDDYARDRLYRLLALIVTGIAIMFMGQLVLKEASSVSNFFSGSREPGAVVAYETAAPNYADTERTTAVDPGPTNGGANSKALTGEVRMMLVVVGGVIVMAIGAPVAYHAFSKALERRRQVRADKHRAAAALVERREQWSAVEKRHQVVQDAWFDAEMDVVTTMLTRPALLDPAVPATGRLIEALENARAIHAASGGEPPAAWLDGISDLESLPYYRAVLDLERNWRAATTAADKAGRAILPRTERRILAEVESLLAIATGGASANERDTAYARIKTLLGRIKTLRIPEKAWQAIDAAHRPQIAAGVST</sequence>
<evidence type="ECO:0000313" key="2">
    <source>
        <dbReference type="EMBL" id="QKD79445.1"/>
    </source>
</evidence>
<keyword evidence="1" id="KW-1133">Transmembrane helix</keyword>
<reference evidence="2 3" key="1">
    <citation type="submission" date="2020-05" db="EMBL/GenBank/DDBJ databases">
        <title>Actinomyces sp. zg-325.</title>
        <authorList>
            <person name="Yang C."/>
        </authorList>
    </citation>
    <scope>NUCLEOTIDE SEQUENCE [LARGE SCALE GENOMIC DNA]</scope>
    <source>
        <strain evidence="3">zg-325</strain>
    </source>
</reference>
<organism evidence="2 3">
    <name type="scientific">Actinomyces marmotae</name>
    <dbReference type="NCBI Taxonomy" id="2737173"/>
    <lineage>
        <taxon>Bacteria</taxon>
        <taxon>Bacillati</taxon>
        <taxon>Actinomycetota</taxon>
        <taxon>Actinomycetes</taxon>
        <taxon>Actinomycetales</taxon>
        <taxon>Actinomycetaceae</taxon>
        <taxon>Actinomyces</taxon>
    </lineage>
</organism>
<feature type="transmembrane region" description="Helical" evidence="1">
    <location>
        <begin position="12"/>
        <end position="32"/>
    </location>
</feature>